<comment type="caution">
    <text evidence="3">The sequence shown here is derived from an EMBL/GenBank/DDBJ whole genome shotgun (WGS) entry which is preliminary data.</text>
</comment>
<organism evidence="3 4">
    <name type="scientific">Nocardioides zeae</name>
    <dbReference type="NCBI Taxonomy" id="1457234"/>
    <lineage>
        <taxon>Bacteria</taxon>
        <taxon>Bacillati</taxon>
        <taxon>Actinomycetota</taxon>
        <taxon>Actinomycetes</taxon>
        <taxon>Propionibacteriales</taxon>
        <taxon>Nocardioidaceae</taxon>
        <taxon>Nocardioides</taxon>
    </lineage>
</organism>
<evidence type="ECO:0000313" key="3">
    <source>
        <dbReference type="EMBL" id="MDQ1105670.1"/>
    </source>
</evidence>
<name>A0AAJ1U0E0_9ACTN</name>
<gene>
    <name evidence="3" type="ORF">QE405_002954</name>
</gene>
<proteinExistence type="inferred from homology"/>
<dbReference type="InterPro" id="IPR002539">
    <property type="entry name" value="MaoC-like_dom"/>
</dbReference>
<feature type="domain" description="MaoC-like" evidence="2">
    <location>
        <begin position="15"/>
        <end position="122"/>
    </location>
</feature>
<dbReference type="SUPFAM" id="SSF54637">
    <property type="entry name" value="Thioesterase/thiol ester dehydrase-isomerase"/>
    <property type="match status" value="1"/>
</dbReference>
<reference evidence="3" key="1">
    <citation type="submission" date="2023-07" db="EMBL/GenBank/DDBJ databases">
        <title>Functional and genomic diversity of the sorghum phyllosphere microbiome.</title>
        <authorList>
            <person name="Shade A."/>
        </authorList>
    </citation>
    <scope>NUCLEOTIDE SEQUENCE</scope>
    <source>
        <strain evidence="3">SORGH_AS_1067</strain>
    </source>
</reference>
<dbReference type="Gene3D" id="3.10.129.10">
    <property type="entry name" value="Hotdog Thioesterase"/>
    <property type="match status" value="1"/>
</dbReference>
<protein>
    <submittedName>
        <fullName evidence="3">Acyl dehydratase</fullName>
    </submittedName>
</protein>
<evidence type="ECO:0000313" key="4">
    <source>
        <dbReference type="Proteomes" id="UP001239215"/>
    </source>
</evidence>
<evidence type="ECO:0000256" key="1">
    <source>
        <dbReference type="ARBA" id="ARBA00005254"/>
    </source>
</evidence>
<dbReference type="Pfam" id="PF01575">
    <property type="entry name" value="MaoC_dehydratas"/>
    <property type="match status" value="1"/>
</dbReference>
<sequence>MSTAVRIPLPDLAGAVGSALGPGPWLQVDQQRIDTFADATDDHQWIHTDPERAARGPFGATVAHGYLTLSLVAPLLDALVVVDGAAMGVNYGLDRVRFPAPVTAGSRVRASAVLADVQPVGGGVQARFDVTIEVEHGAKPACIATVLCRFYGAEPSA</sequence>
<evidence type="ECO:0000259" key="2">
    <source>
        <dbReference type="Pfam" id="PF01575"/>
    </source>
</evidence>
<dbReference type="PANTHER" id="PTHR42993">
    <property type="entry name" value="MAOC-LIKE DEHYDRATASE DOMAIN-CONTAINING PROTEIN"/>
    <property type="match status" value="1"/>
</dbReference>
<dbReference type="AlphaFoldDB" id="A0AAJ1U0E0"/>
<dbReference type="PANTHER" id="PTHR42993:SF1">
    <property type="entry name" value="MAOC-LIKE DEHYDRATASE DOMAIN-CONTAINING PROTEIN"/>
    <property type="match status" value="1"/>
</dbReference>
<dbReference type="InterPro" id="IPR029069">
    <property type="entry name" value="HotDog_dom_sf"/>
</dbReference>
<accession>A0AAJ1U0E0</accession>
<dbReference type="Proteomes" id="UP001239215">
    <property type="component" value="Unassembled WGS sequence"/>
</dbReference>
<comment type="similarity">
    <text evidence="1">Belongs to the enoyl-CoA hydratase/isomerase family.</text>
</comment>
<dbReference type="CDD" id="cd03450">
    <property type="entry name" value="NodN"/>
    <property type="match status" value="1"/>
</dbReference>
<dbReference type="RefSeq" id="WP_307202131.1">
    <property type="nucleotide sequence ID" value="NZ_JAUTAN010000001.1"/>
</dbReference>
<dbReference type="EMBL" id="JAUTAN010000001">
    <property type="protein sequence ID" value="MDQ1105670.1"/>
    <property type="molecule type" value="Genomic_DNA"/>
</dbReference>
<dbReference type="InterPro" id="IPR039375">
    <property type="entry name" value="NodN-like"/>
</dbReference>